<proteinExistence type="predicted"/>
<dbReference type="Pfam" id="PF00632">
    <property type="entry name" value="HECT"/>
    <property type="match status" value="1"/>
</dbReference>
<evidence type="ECO:0000256" key="3">
    <source>
        <dbReference type="ARBA" id="ARBA00012485"/>
    </source>
</evidence>
<dbReference type="InterPro" id="IPR035983">
    <property type="entry name" value="Hect_E3_ubiquitin_ligase"/>
</dbReference>
<dbReference type="GO" id="GO:0000209">
    <property type="term" value="P:protein polyubiquitination"/>
    <property type="evidence" value="ECO:0007669"/>
    <property type="project" value="TreeGrafter"/>
</dbReference>
<dbReference type="Gramene" id="AUR62017119-RA">
    <property type="protein sequence ID" value="AUR62017119-RA:cds"/>
    <property type="gene ID" value="AUR62017119"/>
</dbReference>
<keyword evidence="5 6" id="KW-0833">Ubl conjugation pathway</keyword>
<evidence type="ECO:0000256" key="4">
    <source>
        <dbReference type="ARBA" id="ARBA00022679"/>
    </source>
</evidence>
<organism evidence="8 9">
    <name type="scientific">Chenopodium quinoa</name>
    <name type="common">Quinoa</name>
    <dbReference type="NCBI Taxonomy" id="63459"/>
    <lineage>
        <taxon>Eukaryota</taxon>
        <taxon>Viridiplantae</taxon>
        <taxon>Streptophyta</taxon>
        <taxon>Embryophyta</taxon>
        <taxon>Tracheophyta</taxon>
        <taxon>Spermatophyta</taxon>
        <taxon>Magnoliopsida</taxon>
        <taxon>eudicotyledons</taxon>
        <taxon>Gunneridae</taxon>
        <taxon>Pentapetalae</taxon>
        <taxon>Caryophyllales</taxon>
        <taxon>Chenopodiaceae</taxon>
        <taxon>Chenopodioideae</taxon>
        <taxon>Atripliceae</taxon>
        <taxon>Chenopodium</taxon>
    </lineage>
</organism>
<dbReference type="AlphaFoldDB" id="A0A803LQ90"/>
<evidence type="ECO:0000256" key="6">
    <source>
        <dbReference type="PROSITE-ProRule" id="PRU00104"/>
    </source>
</evidence>
<evidence type="ECO:0000313" key="8">
    <source>
        <dbReference type="EnsemblPlants" id="AUR62017119-RA:cds"/>
    </source>
</evidence>
<dbReference type="GO" id="GO:0006511">
    <property type="term" value="P:ubiquitin-dependent protein catabolic process"/>
    <property type="evidence" value="ECO:0007669"/>
    <property type="project" value="TreeGrafter"/>
</dbReference>
<sequence length="212" mass="23993">MELQFRYLLLDDILPICFTLALGVLHDITFQRNPNSVSQTENLSYIIYVGSMVADYELQSEGRNVIVLQRKQSTSFYDFVPRELISIFNDKEPELLIGGLPEIDLDDLKVNTEYTGYTVPSNVIQWFCEVASSFRLSARKTWQGCNNLLLERQRCALVLLYLMPVAQRQCQAIEEFAFATCLQFMDSSASTLASIQEVNTSGKPSNFSLGSS</sequence>
<dbReference type="InterPro" id="IPR000569">
    <property type="entry name" value="HECT_dom"/>
</dbReference>
<evidence type="ECO:0000313" key="9">
    <source>
        <dbReference type="Proteomes" id="UP000596660"/>
    </source>
</evidence>
<evidence type="ECO:0000256" key="2">
    <source>
        <dbReference type="ARBA" id="ARBA00004906"/>
    </source>
</evidence>
<dbReference type="GO" id="GO:0061630">
    <property type="term" value="F:ubiquitin protein ligase activity"/>
    <property type="evidence" value="ECO:0007669"/>
    <property type="project" value="UniProtKB-EC"/>
</dbReference>
<comment type="catalytic activity">
    <reaction evidence="1">
        <text>S-ubiquitinyl-[E2 ubiquitin-conjugating enzyme]-L-cysteine + [acceptor protein]-L-lysine = [E2 ubiquitin-conjugating enzyme]-L-cysteine + N(6)-ubiquitinyl-[acceptor protein]-L-lysine.</text>
        <dbReference type="EC" id="2.3.2.26"/>
    </reaction>
</comment>
<dbReference type="Proteomes" id="UP000596660">
    <property type="component" value="Unplaced"/>
</dbReference>
<evidence type="ECO:0000256" key="5">
    <source>
        <dbReference type="ARBA" id="ARBA00022786"/>
    </source>
</evidence>
<reference evidence="8" key="1">
    <citation type="journal article" date="2017" name="Nature">
        <title>The genome of Chenopodium quinoa.</title>
        <authorList>
            <person name="Jarvis D.E."/>
            <person name="Ho Y.S."/>
            <person name="Lightfoot D.J."/>
            <person name="Schmoeckel S.M."/>
            <person name="Li B."/>
            <person name="Borm T.J.A."/>
            <person name="Ohyanagi H."/>
            <person name="Mineta K."/>
            <person name="Michell C.T."/>
            <person name="Saber N."/>
            <person name="Kharbatia N.M."/>
            <person name="Rupper R.R."/>
            <person name="Sharp A.R."/>
            <person name="Dally N."/>
            <person name="Boughton B.A."/>
            <person name="Woo Y.H."/>
            <person name="Gao G."/>
            <person name="Schijlen E.G.W.M."/>
            <person name="Guo X."/>
            <person name="Momin A.A."/>
            <person name="Negrao S."/>
            <person name="Al-Babili S."/>
            <person name="Gehring C."/>
            <person name="Roessner U."/>
            <person name="Jung C."/>
            <person name="Murphy K."/>
            <person name="Arold S.T."/>
            <person name="Gojobori T."/>
            <person name="van der Linden C.G."/>
            <person name="van Loo E.N."/>
            <person name="Jellen E.N."/>
            <person name="Maughan P.J."/>
            <person name="Tester M."/>
        </authorList>
    </citation>
    <scope>NUCLEOTIDE SEQUENCE [LARGE SCALE GENOMIC DNA]</scope>
    <source>
        <strain evidence="8">cv. PI 614886</strain>
    </source>
</reference>
<name>A0A803LQ90_CHEQI</name>
<dbReference type="EC" id="2.3.2.26" evidence="3"/>
<dbReference type="PANTHER" id="PTHR11254">
    <property type="entry name" value="HECT DOMAIN UBIQUITIN-PROTEIN LIGASE"/>
    <property type="match status" value="1"/>
</dbReference>
<comment type="pathway">
    <text evidence="2">Protein modification; protein ubiquitination.</text>
</comment>
<dbReference type="PANTHER" id="PTHR11254:SF67">
    <property type="entry name" value="E3 UBIQUITIN-PROTEIN LIGASE HUWE1"/>
    <property type="match status" value="1"/>
</dbReference>
<accession>A0A803LQ90</accession>
<feature type="domain" description="HECT" evidence="7">
    <location>
        <begin position="74"/>
        <end position="140"/>
    </location>
</feature>
<keyword evidence="4" id="KW-0808">Transferase</keyword>
<reference evidence="8" key="2">
    <citation type="submission" date="2021-03" db="UniProtKB">
        <authorList>
            <consortium name="EnsemblPlants"/>
        </authorList>
    </citation>
    <scope>IDENTIFICATION</scope>
</reference>
<keyword evidence="9" id="KW-1185">Reference proteome</keyword>
<dbReference type="GO" id="GO:0005737">
    <property type="term" value="C:cytoplasm"/>
    <property type="evidence" value="ECO:0007669"/>
    <property type="project" value="TreeGrafter"/>
</dbReference>
<evidence type="ECO:0000256" key="1">
    <source>
        <dbReference type="ARBA" id="ARBA00000885"/>
    </source>
</evidence>
<dbReference type="SUPFAM" id="SSF56204">
    <property type="entry name" value="Hect, E3 ligase catalytic domain"/>
    <property type="match status" value="1"/>
</dbReference>
<protein>
    <recommendedName>
        <fullName evidence="3">HECT-type E3 ubiquitin transferase</fullName>
        <ecNumber evidence="3">2.3.2.26</ecNumber>
    </recommendedName>
</protein>
<dbReference type="InterPro" id="IPR050409">
    <property type="entry name" value="E3_ubiq-protein_ligase"/>
</dbReference>
<dbReference type="PROSITE" id="PS50237">
    <property type="entry name" value="HECT"/>
    <property type="match status" value="1"/>
</dbReference>
<dbReference type="Gene3D" id="3.30.2410.10">
    <property type="entry name" value="Hect, E3 ligase catalytic domain"/>
    <property type="match status" value="1"/>
</dbReference>
<comment type="caution">
    <text evidence="6">Lacks conserved residue(s) required for the propagation of feature annotation.</text>
</comment>
<evidence type="ECO:0000259" key="7">
    <source>
        <dbReference type="PROSITE" id="PS50237"/>
    </source>
</evidence>
<dbReference type="EnsemblPlants" id="AUR62017119-RA">
    <property type="protein sequence ID" value="AUR62017119-RA:cds"/>
    <property type="gene ID" value="AUR62017119"/>
</dbReference>